<dbReference type="Gene3D" id="3.10.20.30">
    <property type="match status" value="1"/>
</dbReference>
<keyword evidence="3" id="KW-0408">Iron</keyword>
<name>A0A9P6U5W7_9FUNG</name>
<feature type="region of interest" description="Disordered" evidence="5">
    <location>
        <begin position="224"/>
        <end position="245"/>
    </location>
</feature>
<dbReference type="PROSITE" id="PS51085">
    <property type="entry name" value="2FE2S_FER_2"/>
    <property type="match status" value="1"/>
</dbReference>
<evidence type="ECO:0000256" key="4">
    <source>
        <dbReference type="ARBA" id="ARBA00023014"/>
    </source>
</evidence>
<dbReference type="InterPro" id="IPR001055">
    <property type="entry name" value="Adrenodoxin-like"/>
</dbReference>
<dbReference type="GO" id="GO:0051537">
    <property type="term" value="F:2 iron, 2 sulfur cluster binding"/>
    <property type="evidence" value="ECO:0007669"/>
    <property type="project" value="UniProtKB-KW"/>
</dbReference>
<evidence type="ECO:0000256" key="5">
    <source>
        <dbReference type="SAM" id="MobiDB-lite"/>
    </source>
</evidence>
<feature type="compositionally biased region" description="Polar residues" evidence="5">
    <location>
        <begin position="232"/>
        <end position="245"/>
    </location>
</feature>
<feature type="compositionally biased region" description="Low complexity" evidence="5">
    <location>
        <begin position="163"/>
        <end position="173"/>
    </location>
</feature>
<dbReference type="InterPro" id="IPR036249">
    <property type="entry name" value="Thioredoxin-like_sf"/>
</dbReference>
<dbReference type="GO" id="GO:0140647">
    <property type="term" value="P:P450-containing electron transport chain"/>
    <property type="evidence" value="ECO:0007669"/>
    <property type="project" value="InterPro"/>
</dbReference>
<evidence type="ECO:0000313" key="8">
    <source>
        <dbReference type="Proteomes" id="UP000807716"/>
    </source>
</evidence>
<dbReference type="InterPro" id="IPR001041">
    <property type="entry name" value="2Fe-2S_ferredoxin-type"/>
</dbReference>
<evidence type="ECO:0000259" key="6">
    <source>
        <dbReference type="PROSITE" id="PS51085"/>
    </source>
</evidence>
<keyword evidence="2" id="KW-0479">Metal-binding</keyword>
<evidence type="ECO:0000256" key="2">
    <source>
        <dbReference type="ARBA" id="ARBA00022723"/>
    </source>
</evidence>
<reference evidence="7" key="1">
    <citation type="journal article" date="2020" name="Fungal Divers.">
        <title>Resolving the Mortierellaceae phylogeny through synthesis of multi-gene phylogenetics and phylogenomics.</title>
        <authorList>
            <person name="Vandepol N."/>
            <person name="Liber J."/>
            <person name="Desiro A."/>
            <person name="Na H."/>
            <person name="Kennedy M."/>
            <person name="Barry K."/>
            <person name="Grigoriev I.V."/>
            <person name="Miller A.N."/>
            <person name="O'Donnell K."/>
            <person name="Stajich J.E."/>
            <person name="Bonito G."/>
        </authorList>
    </citation>
    <scope>NUCLEOTIDE SEQUENCE</scope>
    <source>
        <strain evidence="7">BC1065</strain>
    </source>
</reference>
<evidence type="ECO:0000256" key="3">
    <source>
        <dbReference type="ARBA" id="ARBA00023004"/>
    </source>
</evidence>
<evidence type="ECO:0000313" key="7">
    <source>
        <dbReference type="EMBL" id="KAG0260666.1"/>
    </source>
</evidence>
<feature type="region of interest" description="Disordered" evidence="5">
    <location>
        <begin position="160"/>
        <end position="181"/>
    </location>
</feature>
<keyword evidence="4" id="KW-0411">Iron-sulfur</keyword>
<accession>A0A9P6U5W7</accession>
<dbReference type="GO" id="GO:0046872">
    <property type="term" value="F:metal ion binding"/>
    <property type="evidence" value="ECO:0007669"/>
    <property type="project" value="UniProtKB-KW"/>
</dbReference>
<dbReference type="InterPro" id="IPR036010">
    <property type="entry name" value="2Fe-2S_ferredoxin-like_sf"/>
</dbReference>
<dbReference type="Pfam" id="PF06999">
    <property type="entry name" value="Suc_Fer-like"/>
    <property type="match status" value="1"/>
</dbReference>
<protein>
    <recommendedName>
        <fullName evidence="6">2Fe-2S ferredoxin-type domain-containing protein</fullName>
    </recommendedName>
</protein>
<keyword evidence="1" id="KW-0001">2Fe-2S</keyword>
<sequence length="575" mass="63389">MSLLQCSGISIAGRRMAQTMATPLASSCRYGFRYQRIAVPALDRHQAALRQPVALQVAGMTRLFHTTPLRWTVSATTTTTTDAKGTNSQDAAAVAAAAAEEPIQGTASLYHRHLLICKGVPSKEWPKKPELSDPYLNLLTTAVRGQIIKVNLTDVATTVVGGSSTLPSSSSVSKSREQSPRHDVVLFPDNVKFCQLGTESFRDLDRFLAAHPVGTLRPFLEARRQDSDHQGQHQSLPPSSDGRTTTVELVAGVPESKVEIELVPERSAILVCTHGARDCRCGDRGGEMQRILKDMVEQTGLSSAVKVYGVSHIGGHKHAPNTIIYPSGDWHGDLSEHDSVDAQQILFAALSTASMTPEALKTLEPVMLDKWRGRIGMSQDQQLKYYQEIQERHEKFAAEYEQESASSSQSLFAAPGEDLYQDDGLPMNIDCELRHTEQKEELLKARDKAAPATAPEDTDADASSTVNIVFETFQKVKTPIKAKIGERILDIVKDKDDPSRHNVYQALECTCGGQLECATCHVYIESPYYERLPPVTDAEEDMLEYAIGRKAHSRLGCQIRMKPEYEGMVVKLPQY</sequence>
<organism evidence="7 8">
    <name type="scientific">Actinomortierella ambigua</name>
    <dbReference type="NCBI Taxonomy" id="1343610"/>
    <lineage>
        <taxon>Eukaryota</taxon>
        <taxon>Fungi</taxon>
        <taxon>Fungi incertae sedis</taxon>
        <taxon>Mucoromycota</taxon>
        <taxon>Mortierellomycotina</taxon>
        <taxon>Mortierellomycetes</taxon>
        <taxon>Mortierellales</taxon>
        <taxon>Mortierellaceae</taxon>
        <taxon>Actinomortierella</taxon>
    </lineage>
</organism>
<feature type="domain" description="2Fe-2S ferredoxin-type" evidence="6">
    <location>
        <begin position="464"/>
        <end position="575"/>
    </location>
</feature>
<dbReference type="PANTHER" id="PTHR31902">
    <property type="entry name" value="ACTIN PATCHES DISTAL PROTEIN 1"/>
    <property type="match status" value="1"/>
</dbReference>
<dbReference type="InterPro" id="IPR009737">
    <property type="entry name" value="Aim32/Apd1-like"/>
</dbReference>
<dbReference type="InterPro" id="IPR012675">
    <property type="entry name" value="Beta-grasp_dom_sf"/>
</dbReference>
<dbReference type="PRINTS" id="PR00355">
    <property type="entry name" value="ADRENODOXIN"/>
</dbReference>
<dbReference type="CDD" id="cd00207">
    <property type="entry name" value="fer2"/>
    <property type="match status" value="1"/>
</dbReference>
<comment type="caution">
    <text evidence="7">The sequence shown here is derived from an EMBL/GenBank/DDBJ whole genome shotgun (WGS) entry which is preliminary data.</text>
</comment>
<dbReference type="OrthoDB" id="10253744at2759"/>
<dbReference type="SUPFAM" id="SSF54292">
    <property type="entry name" value="2Fe-2S ferredoxin-like"/>
    <property type="match status" value="1"/>
</dbReference>
<dbReference type="EMBL" id="JAAAJB010000241">
    <property type="protein sequence ID" value="KAG0260666.1"/>
    <property type="molecule type" value="Genomic_DNA"/>
</dbReference>
<evidence type="ECO:0000256" key="1">
    <source>
        <dbReference type="ARBA" id="ARBA00022714"/>
    </source>
</evidence>
<proteinExistence type="predicted"/>
<dbReference type="AlphaFoldDB" id="A0A9P6U5W7"/>
<dbReference type="SUPFAM" id="SSF52833">
    <property type="entry name" value="Thioredoxin-like"/>
    <property type="match status" value="1"/>
</dbReference>
<dbReference type="Gene3D" id="3.40.30.10">
    <property type="entry name" value="Glutaredoxin"/>
    <property type="match status" value="1"/>
</dbReference>
<gene>
    <name evidence="7" type="ORF">DFQ27_003414</name>
</gene>
<dbReference type="Proteomes" id="UP000807716">
    <property type="component" value="Unassembled WGS sequence"/>
</dbReference>
<keyword evidence="8" id="KW-1185">Reference proteome</keyword>